<keyword evidence="9" id="KW-0119">Carbohydrate metabolism</keyword>
<feature type="domain" description="NodB homology" evidence="13">
    <location>
        <begin position="286"/>
        <end position="471"/>
    </location>
</feature>
<evidence type="ECO:0000256" key="7">
    <source>
        <dbReference type="ARBA" id="ARBA00022801"/>
    </source>
</evidence>
<proteinExistence type="predicted"/>
<evidence type="ECO:0000256" key="3">
    <source>
        <dbReference type="ARBA" id="ARBA00022475"/>
    </source>
</evidence>
<keyword evidence="8" id="KW-0472">Membrane</keyword>
<keyword evidence="3" id="KW-1003">Cell membrane</keyword>
<evidence type="ECO:0000259" key="13">
    <source>
        <dbReference type="PROSITE" id="PS51677"/>
    </source>
</evidence>
<name>A0A8H3BD64_9AGAM</name>
<dbReference type="PANTHER" id="PTHR46471:SF2">
    <property type="entry name" value="CHITIN DEACETYLASE-RELATED"/>
    <property type="match status" value="1"/>
</dbReference>
<dbReference type="GO" id="GO:0098552">
    <property type="term" value="C:side of membrane"/>
    <property type="evidence" value="ECO:0007669"/>
    <property type="project" value="UniProtKB-KW"/>
</dbReference>
<evidence type="ECO:0000256" key="5">
    <source>
        <dbReference type="ARBA" id="ARBA00022723"/>
    </source>
</evidence>
<evidence type="ECO:0000256" key="12">
    <source>
        <dbReference type="SAM" id="SignalP"/>
    </source>
</evidence>
<dbReference type="GO" id="GO:0005975">
    <property type="term" value="P:carbohydrate metabolic process"/>
    <property type="evidence" value="ECO:0007669"/>
    <property type="project" value="InterPro"/>
</dbReference>
<gene>
    <name evidence="14" type="ORF">RDB_LOCUS42737</name>
</gene>
<dbReference type="InterPro" id="IPR002509">
    <property type="entry name" value="NODB_dom"/>
</dbReference>
<dbReference type="GO" id="GO:0071555">
    <property type="term" value="P:cell wall organization"/>
    <property type="evidence" value="ECO:0007669"/>
    <property type="project" value="UniProtKB-KW"/>
</dbReference>
<dbReference type="PANTHER" id="PTHR46471">
    <property type="entry name" value="CHITIN DEACETYLASE"/>
    <property type="match status" value="1"/>
</dbReference>
<evidence type="ECO:0000256" key="8">
    <source>
        <dbReference type="ARBA" id="ARBA00023136"/>
    </source>
</evidence>
<keyword evidence="5" id="KW-0479">Metal-binding</keyword>
<dbReference type="Pfam" id="PF01522">
    <property type="entry name" value="Polysacc_deac_1"/>
    <property type="match status" value="2"/>
</dbReference>
<keyword evidence="11" id="KW-0961">Cell wall biogenesis/degradation</keyword>
<evidence type="ECO:0000256" key="10">
    <source>
        <dbReference type="ARBA" id="ARBA00023288"/>
    </source>
</evidence>
<evidence type="ECO:0000256" key="4">
    <source>
        <dbReference type="ARBA" id="ARBA00022622"/>
    </source>
</evidence>
<feature type="signal peptide" evidence="12">
    <location>
        <begin position="1"/>
        <end position="22"/>
    </location>
</feature>
<keyword evidence="10" id="KW-0449">Lipoprotein</keyword>
<feature type="domain" description="NodB homology" evidence="13">
    <location>
        <begin position="41"/>
        <end position="226"/>
    </location>
</feature>
<dbReference type="EMBL" id="CAJMWZ010002307">
    <property type="protein sequence ID" value="CAE6452667.1"/>
    <property type="molecule type" value="Genomic_DNA"/>
</dbReference>
<evidence type="ECO:0000313" key="14">
    <source>
        <dbReference type="EMBL" id="CAE6452667.1"/>
    </source>
</evidence>
<dbReference type="GO" id="GO:0016810">
    <property type="term" value="F:hydrolase activity, acting on carbon-nitrogen (but not peptide) bonds"/>
    <property type="evidence" value="ECO:0007669"/>
    <property type="project" value="InterPro"/>
</dbReference>
<dbReference type="PROSITE" id="PS51677">
    <property type="entry name" value="NODB"/>
    <property type="match status" value="2"/>
</dbReference>
<keyword evidence="7" id="KW-0378">Hydrolase</keyword>
<dbReference type="SUPFAM" id="SSF88713">
    <property type="entry name" value="Glycoside hydrolase/deacetylase"/>
    <property type="match status" value="2"/>
</dbReference>
<sequence length="497" mass="54543">MQFFTKLALVGTVASSFLVALAVPLTPRQSAQVITKCTVPNTVALTFDDGPSAYMYDISKAIIAAGGKATFFVNGDNYGCIYSAENVKRVKYLYDKGHQLASHTWGHKDLATLTWDQVHNEMWRVEQALQRITGAVPAFMRPPFGSYNDNVVAASTARGQKVAIWDFDSGDSVGATPAQSKQKYTDIANQRPSTILTLNHETYERTAHEVIPHAISVLKAKGYKFVTLAECLGEQPYQSVGSPATFIAKLSLAAAFASSIVGTLAAPFNATRRAPAQVVTSCTVPNTVALTFDDGPYSYIYDISKALVAAGAKGTFFFNGNNYGCIYDADNQKRVKYAYDKGHQIGSHTWAHKDLSTLPWDQVHDEMWRVEQALQRIIGVTPAFMRPPYGNYNDNVREASGARGQKLAIWDFDSQDSIGATPAQSKQYYDQIISQRPSTILALNHEVYERTAHEVIPYVIPKLQAAGYKLVTLAECLGEQPYQSVGSPQTPDASWTC</sequence>
<dbReference type="Gene3D" id="3.20.20.370">
    <property type="entry name" value="Glycoside hydrolase/deacetylase"/>
    <property type="match status" value="2"/>
</dbReference>
<reference evidence="14" key="1">
    <citation type="submission" date="2021-01" db="EMBL/GenBank/DDBJ databases">
        <authorList>
            <person name="Kaushik A."/>
        </authorList>
    </citation>
    <scope>NUCLEOTIDE SEQUENCE</scope>
    <source>
        <strain evidence="14">Type strain: AG8-Rh-89/</strain>
    </source>
</reference>
<dbReference type="GO" id="GO:0005886">
    <property type="term" value="C:plasma membrane"/>
    <property type="evidence" value="ECO:0007669"/>
    <property type="project" value="UniProtKB-SubCell"/>
</dbReference>
<evidence type="ECO:0000256" key="9">
    <source>
        <dbReference type="ARBA" id="ARBA00023277"/>
    </source>
</evidence>
<evidence type="ECO:0000313" key="15">
    <source>
        <dbReference type="Proteomes" id="UP000663850"/>
    </source>
</evidence>
<dbReference type="Proteomes" id="UP000663850">
    <property type="component" value="Unassembled WGS sequence"/>
</dbReference>
<evidence type="ECO:0000256" key="6">
    <source>
        <dbReference type="ARBA" id="ARBA00022729"/>
    </source>
</evidence>
<keyword evidence="4" id="KW-0325">Glycoprotein</keyword>
<evidence type="ECO:0000256" key="1">
    <source>
        <dbReference type="ARBA" id="ARBA00001941"/>
    </source>
</evidence>
<dbReference type="InterPro" id="IPR011330">
    <property type="entry name" value="Glyco_hydro/deAcase_b/a-brl"/>
</dbReference>
<comment type="cofactor">
    <cofactor evidence="1">
        <name>Co(2+)</name>
        <dbReference type="ChEBI" id="CHEBI:48828"/>
    </cofactor>
</comment>
<organism evidence="14 15">
    <name type="scientific">Rhizoctonia solani</name>
    <dbReference type="NCBI Taxonomy" id="456999"/>
    <lineage>
        <taxon>Eukaryota</taxon>
        <taxon>Fungi</taxon>
        <taxon>Dikarya</taxon>
        <taxon>Basidiomycota</taxon>
        <taxon>Agaricomycotina</taxon>
        <taxon>Agaricomycetes</taxon>
        <taxon>Cantharellales</taxon>
        <taxon>Ceratobasidiaceae</taxon>
        <taxon>Rhizoctonia</taxon>
    </lineage>
</organism>
<dbReference type="GO" id="GO:0046872">
    <property type="term" value="F:metal ion binding"/>
    <property type="evidence" value="ECO:0007669"/>
    <property type="project" value="UniProtKB-KW"/>
</dbReference>
<keyword evidence="6 12" id="KW-0732">Signal</keyword>
<comment type="subcellular location">
    <subcellularLocation>
        <location evidence="2">Cell membrane</location>
        <topology evidence="2">Lipid-anchor</topology>
        <topology evidence="2">GPI-anchor</topology>
    </subcellularLocation>
</comment>
<accession>A0A8H3BD64</accession>
<keyword evidence="4" id="KW-0336">GPI-anchor</keyword>
<protein>
    <recommendedName>
        <fullName evidence="13">NodB homology domain-containing protein</fullName>
    </recommendedName>
</protein>
<comment type="caution">
    <text evidence="14">The sequence shown here is derived from an EMBL/GenBank/DDBJ whole genome shotgun (WGS) entry which is preliminary data.</text>
</comment>
<evidence type="ECO:0000256" key="11">
    <source>
        <dbReference type="ARBA" id="ARBA00023316"/>
    </source>
</evidence>
<dbReference type="AlphaFoldDB" id="A0A8H3BD64"/>
<feature type="chain" id="PRO_5034286512" description="NodB homology domain-containing protein" evidence="12">
    <location>
        <begin position="23"/>
        <end position="497"/>
    </location>
</feature>
<dbReference type="CDD" id="cd10951">
    <property type="entry name" value="CE4_ClCDA_like"/>
    <property type="match status" value="2"/>
</dbReference>
<evidence type="ECO:0000256" key="2">
    <source>
        <dbReference type="ARBA" id="ARBA00004609"/>
    </source>
</evidence>